<evidence type="ECO:0000313" key="2">
    <source>
        <dbReference type="EMBL" id="QHT63888.1"/>
    </source>
</evidence>
<dbReference type="InterPro" id="IPR050179">
    <property type="entry name" value="Trans_hexapeptide_repeat"/>
</dbReference>
<dbReference type="Proteomes" id="UP000476064">
    <property type="component" value="Chromosome"/>
</dbReference>
<dbReference type="PANTHER" id="PTHR43300">
    <property type="entry name" value="ACETYLTRANSFERASE"/>
    <property type="match status" value="1"/>
</dbReference>
<feature type="coiled-coil region" evidence="1">
    <location>
        <begin position="167"/>
        <end position="201"/>
    </location>
</feature>
<evidence type="ECO:0000313" key="3">
    <source>
        <dbReference type="Proteomes" id="UP000476064"/>
    </source>
</evidence>
<protein>
    <recommendedName>
        <fullName evidence="4">Serine acetyltransferase</fullName>
    </recommendedName>
</protein>
<dbReference type="Gene3D" id="2.160.10.10">
    <property type="entry name" value="Hexapeptide repeat proteins"/>
    <property type="match status" value="1"/>
</dbReference>
<sequence length="215" mass="23155">MNKVINNCVIYSSCYIGSGTKIAYGGVGVLIHPKTVIGKNCMIGTDVTIGAAPVIGNHVYVSTGSRLVGVGIKVGSFSIVGANAVVTGDVPPFSIVAGVPAKVVGAITPGNLDKYLESYLAVVNKKNTTFVDKVKAEFLESYKKYTEGHPRSSIEVNKPIGLPKSDIDILHKKLNALYQMLEEKETKVKEINDQLSKLKSSKLYRILKFIGLLKQ</sequence>
<reference evidence="2 3" key="1">
    <citation type="submission" date="2020-01" db="EMBL/GenBank/DDBJ databases">
        <title>Paenibacillus sp. nov., isolated from tomato rhizosphere.</title>
        <authorList>
            <person name="Weon H.-Y."/>
            <person name="Lee S.A."/>
        </authorList>
    </citation>
    <scope>NUCLEOTIDE SEQUENCE [LARGE SCALE GENOMIC DNA]</scope>
    <source>
        <strain evidence="2 3">12200R-189</strain>
    </source>
</reference>
<dbReference type="KEGG" id="plyc:GXP70_12045"/>
<proteinExistence type="predicted"/>
<dbReference type="EMBL" id="CP048209">
    <property type="protein sequence ID" value="QHT63888.1"/>
    <property type="molecule type" value="Genomic_DNA"/>
</dbReference>
<name>A0A6C0G803_9BACL</name>
<keyword evidence="1" id="KW-0175">Coiled coil</keyword>
<organism evidence="2 3">
    <name type="scientific">Paenibacillus lycopersici</name>
    <dbReference type="NCBI Taxonomy" id="2704462"/>
    <lineage>
        <taxon>Bacteria</taxon>
        <taxon>Bacillati</taxon>
        <taxon>Bacillota</taxon>
        <taxon>Bacilli</taxon>
        <taxon>Bacillales</taxon>
        <taxon>Paenibacillaceae</taxon>
        <taxon>Paenibacillus</taxon>
    </lineage>
</organism>
<evidence type="ECO:0000256" key="1">
    <source>
        <dbReference type="SAM" id="Coils"/>
    </source>
</evidence>
<evidence type="ECO:0008006" key="4">
    <source>
        <dbReference type="Google" id="ProtNLM"/>
    </source>
</evidence>
<dbReference type="AlphaFoldDB" id="A0A6C0G803"/>
<dbReference type="InterPro" id="IPR011004">
    <property type="entry name" value="Trimer_LpxA-like_sf"/>
</dbReference>
<dbReference type="SUPFAM" id="SSF51161">
    <property type="entry name" value="Trimeric LpxA-like enzymes"/>
    <property type="match status" value="1"/>
</dbReference>
<keyword evidence="3" id="KW-1185">Reference proteome</keyword>
<accession>A0A6C0G803</accession>
<gene>
    <name evidence="2" type="ORF">GXP70_12045</name>
</gene>